<protein>
    <submittedName>
        <fullName evidence="1">Uncharacterized protein</fullName>
    </submittedName>
</protein>
<sequence>MAGARRAAARPRGAVRRVAGVTAAAAAAAVVAVAVAAGVGGQEAPPPASPYPPALAATLASGSPVFSNTGIEAPFEFRINAAGIVALFDCVAVYAANNRRYTTWDGRPVVRAPRGDRTDDNLGVCGAAAISAVVDYVYGPYGSDLMYDAVAKAGFDIPRLNDTTRCGGRGGGRPDPADPACVGLAAARQYIAEQLQRDGMNQDGRTGLPPGAPPRPYADTVSGYRPVNGPAAGVTALTRWMPLKEDTAGLGTYQVQSITAPHAGLAKPILADPSRLRRLRVPPPYRSPDAYRPDFQCGRGAPDPDDLCAKAQGVLAQGPRLDDRRRTLIRWFDRKTQSIAGLPIQLVVQGGMSFADYLTVELALNAFTWDATIAVWAEKVRHDAVRPATLIPEILGHTRDGAAFTSVIRTMPHAEYPSASAAICSGFSHILAAAGGDALNLSVPLPAGAVGGDLPATTLTFKDTHDLAAQCGESRIWGGLHFPDAVKAGSRLGVAVAKEVLRTAACRAPGTPGLPPCAKATNREVDDTQDEAEYV</sequence>
<dbReference type="EMBL" id="CM020618">
    <property type="protein sequence ID" value="KAK1859934.1"/>
    <property type="molecule type" value="Genomic_DNA"/>
</dbReference>
<keyword evidence="2" id="KW-1185">Reference proteome</keyword>
<proteinExistence type="predicted"/>
<name>A0ACC3BPQ8_PYRYE</name>
<evidence type="ECO:0000313" key="1">
    <source>
        <dbReference type="EMBL" id="KAK1859934.1"/>
    </source>
</evidence>
<comment type="caution">
    <text evidence="1">The sequence shown here is derived from an EMBL/GenBank/DDBJ whole genome shotgun (WGS) entry which is preliminary data.</text>
</comment>
<accession>A0ACC3BPQ8</accession>
<reference evidence="1" key="1">
    <citation type="submission" date="2019-11" db="EMBL/GenBank/DDBJ databases">
        <title>Nori genome reveals adaptations in red seaweeds to the harsh intertidal environment.</title>
        <authorList>
            <person name="Wang D."/>
            <person name="Mao Y."/>
        </authorList>
    </citation>
    <scope>NUCLEOTIDE SEQUENCE</scope>
    <source>
        <tissue evidence="1">Gametophyte</tissue>
    </source>
</reference>
<dbReference type="Proteomes" id="UP000798662">
    <property type="component" value="Chromosome 1"/>
</dbReference>
<gene>
    <name evidence="1" type="ORF">I4F81_002526</name>
</gene>
<evidence type="ECO:0000313" key="2">
    <source>
        <dbReference type="Proteomes" id="UP000798662"/>
    </source>
</evidence>
<organism evidence="1 2">
    <name type="scientific">Pyropia yezoensis</name>
    <name type="common">Susabi-nori</name>
    <name type="synonym">Porphyra yezoensis</name>
    <dbReference type="NCBI Taxonomy" id="2788"/>
    <lineage>
        <taxon>Eukaryota</taxon>
        <taxon>Rhodophyta</taxon>
        <taxon>Bangiophyceae</taxon>
        <taxon>Bangiales</taxon>
        <taxon>Bangiaceae</taxon>
        <taxon>Pyropia</taxon>
    </lineage>
</organism>